<name>A0A2P5AK80_PARAD</name>
<accession>A0A2P5AK80</accession>
<evidence type="ECO:0000313" key="2">
    <source>
        <dbReference type="Proteomes" id="UP000237105"/>
    </source>
</evidence>
<evidence type="ECO:0000313" key="1">
    <source>
        <dbReference type="EMBL" id="PON36959.1"/>
    </source>
</evidence>
<reference evidence="2" key="1">
    <citation type="submission" date="2016-06" db="EMBL/GenBank/DDBJ databases">
        <title>Parallel loss of symbiosis genes in relatives of nitrogen-fixing non-legume Parasponia.</title>
        <authorList>
            <person name="Van Velzen R."/>
            <person name="Holmer R."/>
            <person name="Bu F."/>
            <person name="Rutten L."/>
            <person name="Van Zeijl A."/>
            <person name="Liu W."/>
            <person name="Santuari L."/>
            <person name="Cao Q."/>
            <person name="Sharma T."/>
            <person name="Shen D."/>
            <person name="Roswanjaya Y."/>
            <person name="Wardhani T."/>
            <person name="Kalhor M.S."/>
            <person name="Jansen J."/>
            <person name="Van den Hoogen J."/>
            <person name="Gungor B."/>
            <person name="Hartog M."/>
            <person name="Hontelez J."/>
            <person name="Verver J."/>
            <person name="Yang W.-C."/>
            <person name="Schijlen E."/>
            <person name="Repin R."/>
            <person name="Schilthuizen M."/>
            <person name="Schranz E."/>
            <person name="Heidstra R."/>
            <person name="Miyata K."/>
            <person name="Fedorova E."/>
            <person name="Kohlen W."/>
            <person name="Bisseling T."/>
            <person name="Smit S."/>
            <person name="Geurts R."/>
        </authorList>
    </citation>
    <scope>NUCLEOTIDE SEQUENCE [LARGE SCALE GENOMIC DNA]</scope>
    <source>
        <strain evidence="2">cv. WU1-14</strain>
    </source>
</reference>
<proteinExistence type="predicted"/>
<dbReference type="Proteomes" id="UP000237105">
    <property type="component" value="Unassembled WGS sequence"/>
</dbReference>
<keyword evidence="2" id="KW-1185">Reference proteome</keyword>
<sequence length="82" mass="9395">MRTTETRWAWRAECMHQSATLRKAPGRQAERGQFHFFRSFLKLSRTTSSQMASLSDLNMFQSLERGNSGPSGWGCQPHLCCL</sequence>
<protein>
    <submittedName>
        <fullName evidence="1">Uncharacterized protein</fullName>
    </submittedName>
</protein>
<gene>
    <name evidence="1" type="ORF">PanWU01x14_324070</name>
</gene>
<dbReference type="EMBL" id="JXTB01000547">
    <property type="protein sequence ID" value="PON36959.1"/>
    <property type="molecule type" value="Genomic_DNA"/>
</dbReference>
<dbReference type="AlphaFoldDB" id="A0A2P5AK80"/>
<organism evidence="1 2">
    <name type="scientific">Parasponia andersonii</name>
    <name type="common">Sponia andersonii</name>
    <dbReference type="NCBI Taxonomy" id="3476"/>
    <lineage>
        <taxon>Eukaryota</taxon>
        <taxon>Viridiplantae</taxon>
        <taxon>Streptophyta</taxon>
        <taxon>Embryophyta</taxon>
        <taxon>Tracheophyta</taxon>
        <taxon>Spermatophyta</taxon>
        <taxon>Magnoliopsida</taxon>
        <taxon>eudicotyledons</taxon>
        <taxon>Gunneridae</taxon>
        <taxon>Pentapetalae</taxon>
        <taxon>rosids</taxon>
        <taxon>fabids</taxon>
        <taxon>Rosales</taxon>
        <taxon>Cannabaceae</taxon>
        <taxon>Parasponia</taxon>
    </lineage>
</organism>
<comment type="caution">
    <text evidence="1">The sequence shown here is derived from an EMBL/GenBank/DDBJ whole genome shotgun (WGS) entry which is preliminary data.</text>
</comment>